<dbReference type="SUPFAM" id="SSF51905">
    <property type="entry name" value="FAD/NAD(P)-binding domain"/>
    <property type="match status" value="1"/>
</dbReference>
<dbReference type="EC" id="1.14.13.-" evidence="8"/>
<dbReference type="InterPro" id="IPR025700">
    <property type="entry name" value="Lys/Orn_oxygenase"/>
</dbReference>
<dbReference type="Gene3D" id="3.50.50.60">
    <property type="entry name" value="FAD/NAD(P)-binding domain"/>
    <property type="match status" value="2"/>
</dbReference>
<evidence type="ECO:0000313" key="9">
    <source>
        <dbReference type="Proteomes" id="UP001331561"/>
    </source>
</evidence>
<evidence type="ECO:0000256" key="1">
    <source>
        <dbReference type="ARBA" id="ARBA00001974"/>
    </source>
</evidence>
<dbReference type="PRINTS" id="PR00411">
    <property type="entry name" value="PNDRDTASEI"/>
</dbReference>
<organism evidence="8 9">
    <name type="scientific">Uliginosibacterium silvisoli</name>
    <dbReference type="NCBI Taxonomy" id="3114758"/>
    <lineage>
        <taxon>Bacteria</taxon>
        <taxon>Pseudomonadati</taxon>
        <taxon>Pseudomonadota</taxon>
        <taxon>Betaproteobacteria</taxon>
        <taxon>Rhodocyclales</taxon>
        <taxon>Zoogloeaceae</taxon>
        <taxon>Uliginosibacterium</taxon>
    </lineage>
</organism>
<proteinExistence type="inferred from homology"/>
<keyword evidence="7 8" id="KW-0560">Oxidoreductase</keyword>
<evidence type="ECO:0000256" key="4">
    <source>
        <dbReference type="ARBA" id="ARBA00022630"/>
    </source>
</evidence>
<dbReference type="Pfam" id="PF13434">
    <property type="entry name" value="Lys_Orn_oxgnase"/>
    <property type="match status" value="1"/>
</dbReference>
<protein>
    <submittedName>
        <fullName evidence="8">NAD(P)/FAD-dependent oxidoreductase</fullName>
        <ecNumber evidence="8">1.14.13.-</ecNumber>
    </submittedName>
</protein>
<keyword evidence="9" id="KW-1185">Reference proteome</keyword>
<keyword evidence="6" id="KW-0521">NADP</keyword>
<reference evidence="8 9" key="1">
    <citation type="submission" date="2024-01" db="EMBL/GenBank/DDBJ databases">
        <title>Uliginosibacterium soil sp. nov.</title>
        <authorList>
            <person name="Lv Y."/>
        </authorList>
    </citation>
    <scope>NUCLEOTIDE SEQUENCE [LARGE SCALE GENOMIC DNA]</scope>
    <source>
        <strain evidence="8 9">H3</strain>
    </source>
</reference>
<dbReference type="PANTHER" id="PTHR43539:SF91">
    <property type="entry name" value="FAD-DEPENDENT URATE HYDROXYLASE"/>
    <property type="match status" value="1"/>
</dbReference>
<comment type="similarity">
    <text evidence="3">Belongs to the lysine N(6)-hydroxylase/L-ornithine N(5)-oxygenase family.</text>
</comment>
<dbReference type="InterPro" id="IPR036188">
    <property type="entry name" value="FAD/NAD-bd_sf"/>
</dbReference>
<dbReference type="PANTHER" id="PTHR43539">
    <property type="entry name" value="FLAVIN-BINDING MONOOXYGENASE-LIKE PROTEIN (AFU_ORTHOLOGUE AFUA_4G09220)"/>
    <property type="match status" value="1"/>
</dbReference>
<evidence type="ECO:0000256" key="5">
    <source>
        <dbReference type="ARBA" id="ARBA00022827"/>
    </source>
</evidence>
<comment type="pathway">
    <text evidence="2">Siderophore biosynthesis.</text>
</comment>
<sequence>MSNTAEALEQLEKEVARSLRYLGDAPENWVPSREGVDHDVLIVGGGQSGVTTAFGLRRNGIHNVSVIDSADENTVGAWQTKARMRVLRTAKKNTGPDLGIPALSFRAWYETQHGEAAYEAITRVATSDWIDYLAWVRKTLRVPVRFGTRLLRVEAVRASSEGVDFFRLHLEAEGKAFVETARKIVLATGAVGGGLPFIPQLIEQLPANLRAHTDDAIDFAALAGKRVAVIGAASSAFDAAGVALEAGAARVHLFARSADVVRASPGKQVTYPGAANHFFDLPDTERWRLAQHLRGRSPGPMLETVQRATRFDNFHLHFNASVRGATLIEGGVELDVDGELFEFDYVIAGTGYRIDAALRPELAAFAEDIAVWADKPVVDAERDAQSSALRFPYLGAGYEFTEKVPGRAPLLRNIHCFNYSAITSYGRHVGDVSSLTTGVPRLVSAISRDFFLEDYDLHLQRITGSGAFELTGAEYAHSIWQKEAEKQADGLTV</sequence>
<evidence type="ECO:0000313" key="8">
    <source>
        <dbReference type="EMBL" id="MEC5386424.1"/>
    </source>
</evidence>
<keyword evidence="4" id="KW-0285">Flavoprotein</keyword>
<evidence type="ECO:0000256" key="7">
    <source>
        <dbReference type="ARBA" id="ARBA00023002"/>
    </source>
</evidence>
<dbReference type="RefSeq" id="WP_327599390.1">
    <property type="nucleotide sequence ID" value="NZ_JAYXHS010000002.1"/>
</dbReference>
<accession>A0ABU6K3F5</accession>
<evidence type="ECO:0000256" key="6">
    <source>
        <dbReference type="ARBA" id="ARBA00022857"/>
    </source>
</evidence>
<name>A0ABU6K3F5_9RHOO</name>
<keyword evidence="5" id="KW-0274">FAD</keyword>
<dbReference type="Proteomes" id="UP001331561">
    <property type="component" value="Unassembled WGS sequence"/>
</dbReference>
<gene>
    <name evidence="8" type="ORF">VVD49_11870</name>
</gene>
<dbReference type="InterPro" id="IPR050982">
    <property type="entry name" value="Auxin_biosynth/cation_transpt"/>
</dbReference>
<comment type="caution">
    <text evidence="8">The sequence shown here is derived from an EMBL/GenBank/DDBJ whole genome shotgun (WGS) entry which is preliminary data.</text>
</comment>
<dbReference type="GO" id="GO:0016491">
    <property type="term" value="F:oxidoreductase activity"/>
    <property type="evidence" value="ECO:0007669"/>
    <property type="project" value="UniProtKB-KW"/>
</dbReference>
<comment type="cofactor">
    <cofactor evidence="1">
        <name>FAD</name>
        <dbReference type="ChEBI" id="CHEBI:57692"/>
    </cofactor>
</comment>
<dbReference type="PRINTS" id="PR00368">
    <property type="entry name" value="FADPNR"/>
</dbReference>
<evidence type="ECO:0000256" key="2">
    <source>
        <dbReference type="ARBA" id="ARBA00004924"/>
    </source>
</evidence>
<evidence type="ECO:0000256" key="3">
    <source>
        <dbReference type="ARBA" id="ARBA00007588"/>
    </source>
</evidence>
<dbReference type="EMBL" id="JAYXHS010000002">
    <property type="protein sequence ID" value="MEC5386424.1"/>
    <property type="molecule type" value="Genomic_DNA"/>
</dbReference>